<dbReference type="InterPro" id="IPR029489">
    <property type="entry name" value="OGT/SEC/SPY_C"/>
</dbReference>
<evidence type="ECO:0000313" key="10">
    <source>
        <dbReference type="EMBL" id="RRS00012.1"/>
    </source>
</evidence>
<dbReference type="Gene3D" id="1.25.40.10">
    <property type="entry name" value="Tetratricopeptide repeat domain"/>
    <property type="match status" value="3"/>
</dbReference>
<comment type="similarity">
    <text evidence="2">Belongs to the glycosyltransferase 41 family. O-GlcNAc transferase subfamily.</text>
</comment>
<keyword evidence="6" id="KW-0677">Repeat</keyword>
<evidence type="ECO:0000256" key="8">
    <source>
        <dbReference type="PROSITE-ProRule" id="PRU00339"/>
    </source>
</evidence>
<protein>
    <recommendedName>
        <fullName evidence="3">protein O-GlcNAc transferase</fullName>
        <ecNumber evidence="3">2.4.1.255</ecNumber>
    </recommendedName>
</protein>
<dbReference type="Gene3D" id="3.40.50.11380">
    <property type="match status" value="1"/>
</dbReference>
<dbReference type="InterPro" id="IPR019734">
    <property type="entry name" value="TPR_rpt"/>
</dbReference>
<evidence type="ECO:0000256" key="2">
    <source>
        <dbReference type="ARBA" id="ARBA00005386"/>
    </source>
</evidence>
<comment type="caution">
    <text evidence="10">The sequence shown here is derived from an EMBL/GenBank/DDBJ whole genome shotgun (WGS) entry which is preliminary data.</text>
</comment>
<evidence type="ECO:0000259" key="9">
    <source>
        <dbReference type="Pfam" id="PF13844"/>
    </source>
</evidence>
<evidence type="ECO:0000256" key="6">
    <source>
        <dbReference type="ARBA" id="ARBA00022737"/>
    </source>
</evidence>
<reference evidence="10 11" key="1">
    <citation type="submission" date="2018-12" db="EMBL/GenBank/DDBJ databases">
        <title>The whole draft genome of Aquabacterium sp. SJQ9.</title>
        <authorList>
            <person name="Sun L."/>
            <person name="Gao X."/>
            <person name="Chen W."/>
            <person name="Huang K."/>
        </authorList>
    </citation>
    <scope>NUCLEOTIDE SEQUENCE [LARGE SCALE GENOMIC DNA]</scope>
    <source>
        <strain evidence="10 11">SJQ9</strain>
    </source>
</reference>
<dbReference type="PROSITE" id="PS50005">
    <property type="entry name" value="TPR"/>
    <property type="match status" value="1"/>
</dbReference>
<accession>A0A426UZL4</accession>
<dbReference type="Proteomes" id="UP000269265">
    <property type="component" value="Unassembled WGS sequence"/>
</dbReference>
<proteinExistence type="inferred from homology"/>
<dbReference type="PANTHER" id="PTHR44998">
    <property type="match status" value="1"/>
</dbReference>
<dbReference type="OrthoDB" id="101857at2"/>
<dbReference type="SUPFAM" id="SSF48452">
    <property type="entry name" value="TPR-like"/>
    <property type="match status" value="1"/>
</dbReference>
<dbReference type="EMBL" id="RSED01000035">
    <property type="protein sequence ID" value="RRS00012.1"/>
    <property type="molecule type" value="Genomic_DNA"/>
</dbReference>
<dbReference type="Pfam" id="PF13844">
    <property type="entry name" value="Glyco_transf_41"/>
    <property type="match status" value="2"/>
</dbReference>
<dbReference type="PANTHER" id="PTHR44998:SF1">
    <property type="entry name" value="UDP-N-ACETYLGLUCOSAMINE--PEPTIDE N-ACETYLGLUCOSAMINYLTRANSFERASE 110 KDA SUBUNIT"/>
    <property type="match status" value="1"/>
</dbReference>
<organism evidence="10 11">
    <name type="scientific">Aquabacterium soli</name>
    <dbReference type="NCBI Taxonomy" id="2493092"/>
    <lineage>
        <taxon>Bacteria</taxon>
        <taxon>Pseudomonadati</taxon>
        <taxon>Pseudomonadota</taxon>
        <taxon>Betaproteobacteria</taxon>
        <taxon>Burkholderiales</taxon>
        <taxon>Aquabacterium</taxon>
    </lineage>
</organism>
<dbReference type="AlphaFoldDB" id="A0A426UZL4"/>
<evidence type="ECO:0000256" key="4">
    <source>
        <dbReference type="ARBA" id="ARBA00022676"/>
    </source>
</evidence>
<dbReference type="EC" id="2.4.1.255" evidence="3"/>
<keyword evidence="7 8" id="KW-0802">TPR repeat</keyword>
<feature type="domain" description="O-GlcNAc transferase C-terminal" evidence="9">
    <location>
        <begin position="275"/>
        <end position="426"/>
    </location>
</feature>
<dbReference type="Gene3D" id="3.40.50.2000">
    <property type="entry name" value="Glycogen Phosphorylase B"/>
    <property type="match status" value="1"/>
</dbReference>
<evidence type="ECO:0000256" key="5">
    <source>
        <dbReference type="ARBA" id="ARBA00022679"/>
    </source>
</evidence>
<evidence type="ECO:0000313" key="11">
    <source>
        <dbReference type="Proteomes" id="UP000269265"/>
    </source>
</evidence>
<dbReference type="Gene3D" id="3.40.50.11350">
    <property type="match status" value="1"/>
</dbReference>
<keyword evidence="11" id="KW-1185">Reference proteome</keyword>
<sequence>MSSVIAMDPIARPTPPASQPGTPPAEIDRSVLVRAVELQGQQKTAEAEHLFRLYLGVYPNDPIALYSLCVILLQRRDIKQALSLLDHGTRAAPDFAPLWAAKASAQQALGLKDDALKSYDQALAIKPDFTEVLVNSGALLREMHQHTAALERFNRVLQINPNYETALGNCAILLTEFKRSEQAIAMFERLLAINPKYDYGLGLLAYERLHICDWRDFDDTARRINEGVQAGRPTCKSLGYMAISDSAADHQTCARTFAKRFAPSTEPLWTGERYRHKKIRLAYVSPDLREHPVGHLMAAIFEKHDKNRFETIAISLGPNDNSRLRERMLNSFDHFIDARQMGSRQIAELMHKMEVDVAVDLAGYTSDSRTDVFAHRPAPAHINYLGYPGTMGVDYMDYIIADRHVIPPEHQQFYDEKVLYVPDAYLPTAGGIEIAERTPTRAECSLPEQGVVFCSFNHDYKISPHVFAVWMRLLLKTPGSVLWLMSRNEVSQRNLRASAQAAGVDPQRLVFANRVPRVEDHLARYRQADIFLDTHPYNAHTTAADALMSGLPVVTYMGGAFPARVAGSLLHTVGLSDLITHTLDDYEAVALRLAHHPAELAEVKSRLARNRAAAPLFDTEEICRHLESIYTSVWRETQLNSRPPLADALNALAEDFSADGAEADLQRGNLQKAEMLCRQKLEQEPQHRGALKLLGDVATGIGAHDFAARYYASALATLPDTPARSSSLNALIQQAQAQAQAPAAQALTQPAADKYLLIKAWGFGFWSDLDHVAGELLLAELTGRTPVVHWGSNSLFRDADTDNAFTSFFTPVSATTVDDLAREDLSFFPGKWNAKNLHQEDLNKWEGDGARLSGLYALRRPENVVVSDFHTKVNDLLPWIPEGHALHGLDRAQLYRHLFTKYLHLQPHLQAHIDQQAKAVLAGRHWLAVHVRGSDKVREMSHLEAVNQAYWSSIDQILMVNPVLNIFLLTDSEQVVTQFKARYGDKVLTLDAQRSTDQTGVHYAGHSGTVLGEQVILDAWLAARCDFFLGNGGSNVSVGIRHLKDWRPGTFFLIGPDFLGERNLTLHNW</sequence>
<keyword evidence="4" id="KW-0328">Glycosyltransferase</keyword>
<evidence type="ECO:0000256" key="7">
    <source>
        <dbReference type="ARBA" id="ARBA00022803"/>
    </source>
</evidence>
<feature type="domain" description="O-GlcNAc transferase C-terminal" evidence="9">
    <location>
        <begin position="439"/>
        <end position="625"/>
    </location>
</feature>
<dbReference type="SMART" id="SM00028">
    <property type="entry name" value="TPR"/>
    <property type="match status" value="6"/>
</dbReference>
<feature type="repeat" description="TPR" evidence="8">
    <location>
        <begin position="130"/>
        <end position="163"/>
    </location>
</feature>
<dbReference type="Pfam" id="PF14559">
    <property type="entry name" value="TPR_19"/>
    <property type="match status" value="2"/>
</dbReference>
<dbReference type="SUPFAM" id="SSF53756">
    <property type="entry name" value="UDP-Glycosyltransferase/glycogen phosphorylase"/>
    <property type="match status" value="1"/>
</dbReference>
<evidence type="ECO:0000256" key="3">
    <source>
        <dbReference type="ARBA" id="ARBA00011970"/>
    </source>
</evidence>
<evidence type="ECO:0000256" key="1">
    <source>
        <dbReference type="ARBA" id="ARBA00004922"/>
    </source>
</evidence>
<name>A0A426UZL4_9BURK</name>
<dbReference type="RefSeq" id="WP_125245550.1">
    <property type="nucleotide sequence ID" value="NZ_RSED01000035.1"/>
</dbReference>
<keyword evidence="5" id="KW-0808">Transferase</keyword>
<dbReference type="InterPro" id="IPR011990">
    <property type="entry name" value="TPR-like_helical_dom_sf"/>
</dbReference>
<gene>
    <name evidence="10" type="ORF">EIP75_23060</name>
</gene>
<dbReference type="GO" id="GO:0097363">
    <property type="term" value="F:protein O-acetylglucosaminyltransferase activity"/>
    <property type="evidence" value="ECO:0007669"/>
    <property type="project" value="UniProtKB-EC"/>
</dbReference>
<comment type="pathway">
    <text evidence="1">Protein modification; protein glycosylation.</text>
</comment>